<sequence length="380" mass="41796">MIDLVYASADATLNVGSILGADNVSARLIPKRFNRHTFWCGQSGSGKTYALGVLIEQLLIRTRLPMVIFDPNADFVRIGDLSTHGEAAESAEEAALLQSRDIRVLRPDGTDGADPLLVRFTELSMPSKAAVLRLDPLTDRAEYNELLHFERTIGSRTPEDIIPKLLQSESAAARALAARIENLRLIDWELWAGDRVSVTDVIRERPDATVLDLGGFNHPDEYLVVALSVLDELWERREERKPILIVIDEAHNLCSPEHNEPLDVAVRERITQIAAEGRKFGLWLLLSTQRPSKVASGILSQCDNVAVMRMSSPADLGELAVRFGFVPADMLARTTGFRQGEAFFAGGFVPAPTLATMRTRLTVEGGADVRVPLRADGARP</sequence>
<organism evidence="2 3">
    <name type="scientific">Microterricola viridarii</name>
    <dbReference type="NCBI Taxonomy" id="412690"/>
    <lineage>
        <taxon>Bacteria</taxon>
        <taxon>Bacillati</taxon>
        <taxon>Actinomycetota</taxon>
        <taxon>Actinomycetes</taxon>
        <taxon>Micrococcales</taxon>
        <taxon>Microbacteriaceae</taxon>
        <taxon>Microterricola</taxon>
    </lineage>
</organism>
<proteinExistence type="predicted"/>
<dbReference type="InterPro" id="IPR008571">
    <property type="entry name" value="HerA-like"/>
</dbReference>
<dbReference type="Pfam" id="PF01935">
    <property type="entry name" value="DUF87"/>
    <property type="match status" value="1"/>
</dbReference>
<dbReference type="Proteomes" id="UP000058305">
    <property type="component" value="Chromosome"/>
</dbReference>
<dbReference type="AlphaFoldDB" id="A0A0Y0NG41"/>
<gene>
    <name evidence="2" type="ORF">AWU67_04025</name>
</gene>
<dbReference type="InterPro" id="IPR002789">
    <property type="entry name" value="HerA_central"/>
</dbReference>
<evidence type="ECO:0000313" key="3">
    <source>
        <dbReference type="Proteomes" id="UP000058305"/>
    </source>
</evidence>
<protein>
    <submittedName>
        <fullName evidence="2">ATPase</fullName>
    </submittedName>
</protein>
<dbReference type="Gene3D" id="3.40.50.300">
    <property type="entry name" value="P-loop containing nucleotide triphosphate hydrolases"/>
    <property type="match status" value="2"/>
</dbReference>
<dbReference type="OrthoDB" id="9806951at2"/>
<reference evidence="2 3" key="1">
    <citation type="journal article" date="2016" name="J. Biotechnol.">
        <title>First complete genome sequence of a species in the genus Microterricola, an extremophilic cold active enzyme producing bacterial strain ERGS5:02 isolated from Sikkim Himalaya.</title>
        <authorList>
            <person name="Himanshu"/>
            <person name="Swarnkar M.K."/>
            <person name="Singh D."/>
            <person name="Kumar R."/>
        </authorList>
    </citation>
    <scope>NUCLEOTIDE SEQUENCE [LARGE SCALE GENOMIC DNA]</scope>
    <source>
        <strain evidence="2 3">ERGS5:02</strain>
    </source>
</reference>
<evidence type="ECO:0000259" key="1">
    <source>
        <dbReference type="Pfam" id="PF01935"/>
    </source>
</evidence>
<dbReference type="PANTHER" id="PTHR42957:SF1">
    <property type="entry name" value="HELICASE MJ1565-RELATED"/>
    <property type="match status" value="1"/>
</dbReference>
<dbReference type="EMBL" id="CP014145">
    <property type="protein sequence ID" value="AMB60331.1"/>
    <property type="molecule type" value="Genomic_DNA"/>
</dbReference>
<dbReference type="PANTHER" id="PTHR42957">
    <property type="entry name" value="HELICASE MJ1565-RELATED"/>
    <property type="match status" value="1"/>
</dbReference>
<name>A0A0Y0NG41_9MICO</name>
<feature type="domain" description="Helicase HerA central" evidence="1">
    <location>
        <begin position="14"/>
        <end position="224"/>
    </location>
</feature>
<evidence type="ECO:0000313" key="2">
    <source>
        <dbReference type="EMBL" id="AMB60331.1"/>
    </source>
</evidence>
<dbReference type="KEGG" id="mvd:AWU67_04025"/>
<accession>A0A0Y0NG41</accession>
<dbReference type="InterPro" id="IPR027417">
    <property type="entry name" value="P-loop_NTPase"/>
</dbReference>
<keyword evidence="3" id="KW-1185">Reference proteome</keyword>
<dbReference type="SUPFAM" id="SSF52540">
    <property type="entry name" value="P-loop containing nucleoside triphosphate hydrolases"/>
    <property type="match status" value="1"/>
</dbReference>
<reference evidence="3" key="2">
    <citation type="submission" date="2016-01" db="EMBL/GenBank/DDBJ databases">
        <title>First complete genome sequence of a species in the genus Microterricola, an extremophilic cold active enzyme producing strain ERGS5:02 isolated from Sikkim Himalaya.</title>
        <authorList>
            <person name="Kumar R."/>
            <person name="Singh D."/>
            <person name="Swarnkar M.K."/>
        </authorList>
    </citation>
    <scope>NUCLEOTIDE SEQUENCE [LARGE SCALE GENOMIC DNA]</scope>
    <source>
        <strain evidence="3">ERGS5:02</strain>
    </source>
</reference>